<keyword evidence="2" id="KW-1185">Reference proteome</keyword>
<accession>A0A2G1DQY2</accession>
<proteinExistence type="predicted"/>
<comment type="caution">
    <text evidence="1">The sequence shown here is derived from an EMBL/GenBank/DDBJ whole genome shotgun (WGS) entry which is preliminary data.</text>
</comment>
<dbReference type="EMBL" id="PCGW01000006">
    <property type="protein sequence ID" value="PHO20903.1"/>
    <property type="molecule type" value="Genomic_DNA"/>
</dbReference>
<reference evidence="1 2" key="1">
    <citation type="submission" date="2017-10" db="EMBL/GenBank/DDBJ databases">
        <title>Draft genome sequences of Aggregatibacter actinomycetemcomitans strains 310a and 310b.</title>
        <authorList>
            <person name="May A.C."/>
            <person name="Ohta H."/>
            <person name="Maeda H."/>
            <person name="Kokeguchi S."/>
            <person name="Cugini C."/>
        </authorList>
    </citation>
    <scope>NUCLEOTIDE SEQUENCE [LARGE SCALE GENOMIC DNA]</scope>
    <source>
        <strain evidence="1 2">310b</strain>
    </source>
</reference>
<protein>
    <submittedName>
        <fullName evidence="1">Uncharacterized protein</fullName>
    </submittedName>
</protein>
<sequence length="64" mass="7321">MIASAKVRSVFPVFYTAYLGYLNTGISEALPVLGNNIYTNVWIRLRKKIYLQLSAKNHILNTNF</sequence>
<organism evidence="1 2">
    <name type="scientific">Aggregatibacter actinomycetemcomitans</name>
    <name type="common">Actinobacillus actinomycetemcomitans</name>
    <name type="synonym">Haemophilus actinomycetemcomitans</name>
    <dbReference type="NCBI Taxonomy" id="714"/>
    <lineage>
        <taxon>Bacteria</taxon>
        <taxon>Pseudomonadati</taxon>
        <taxon>Pseudomonadota</taxon>
        <taxon>Gammaproteobacteria</taxon>
        <taxon>Pasteurellales</taxon>
        <taxon>Pasteurellaceae</taxon>
        <taxon>Aggregatibacter</taxon>
    </lineage>
</organism>
<dbReference type="Proteomes" id="UP000226080">
    <property type="component" value="Unassembled WGS sequence"/>
</dbReference>
<gene>
    <name evidence="1" type="ORF">CQR80_04280</name>
</gene>
<evidence type="ECO:0000313" key="2">
    <source>
        <dbReference type="Proteomes" id="UP000226080"/>
    </source>
</evidence>
<evidence type="ECO:0000313" key="1">
    <source>
        <dbReference type="EMBL" id="PHO20903.1"/>
    </source>
</evidence>
<name>A0A2G1DQY2_AGGAC</name>